<dbReference type="RefSeq" id="WP_059746058.1">
    <property type="nucleotide sequence ID" value="NZ_LRDC01000020.1"/>
</dbReference>
<feature type="transmembrane region" description="Helical" evidence="1">
    <location>
        <begin position="90"/>
        <end position="107"/>
    </location>
</feature>
<keyword evidence="1" id="KW-1133">Transmembrane helix</keyword>
<dbReference type="EMBL" id="LRDC01000020">
    <property type="protein sequence ID" value="KVX01655.1"/>
    <property type="molecule type" value="Genomic_DNA"/>
</dbReference>
<gene>
    <name evidence="2" type="ORF">AWJ07_16655</name>
</gene>
<protein>
    <submittedName>
        <fullName evidence="2">Uncharacterized protein</fullName>
    </submittedName>
</protein>
<organism evidence="2">
    <name type="scientific">Shewanella frigidimarina</name>
    <dbReference type="NCBI Taxonomy" id="56812"/>
    <lineage>
        <taxon>Bacteria</taxon>
        <taxon>Pseudomonadati</taxon>
        <taxon>Pseudomonadota</taxon>
        <taxon>Gammaproteobacteria</taxon>
        <taxon>Alteromonadales</taxon>
        <taxon>Shewanellaceae</taxon>
        <taxon>Shewanella</taxon>
    </lineage>
</organism>
<feature type="transmembrane region" description="Helical" evidence="1">
    <location>
        <begin position="25"/>
        <end position="52"/>
    </location>
</feature>
<dbReference type="Proteomes" id="UP000055702">
    <property type="component" value="Unassembled WGS sequence"/>
</dbReference>
<keyword evidence="1" id="KW-0812">Transmembrane</keyword>
<name>A0A125BEF5_SHEFR</name>
<evidence type="ECO:0000313" key="2">
    <source>
        <dbReference type="EMBL" id="KVX01655.1"/>
    </source>
</evidence>
<dbReference type="AlphaFoldDB" id="A0A125BEF5"/>
<reference evidence="2 3" key="1">
    <citation type="submission" date="2016-01" db="EMBL/GenBank/DDBJ databases">
        <title>Draft genome of the antarctic isolate Shewanella frigidimarina Ag06-30.</title>
        <authorList>
            <person name="Parmeciano Di Noto G."/>
            <person name="Vazquez S."/>
            <person name="Mac Cormack W."/>
            <person name="Iriarte A."/>
            <person name="Quiroga C."/>
        </authorList>
    </citation>
    <scope>NUCLEOTIDE SEQUENCE [LARGE SCALE GENOMIC DNA]</scope>
    <source>
        <strain evidence="2 3">Ag06-30</strain>
    </source>
</reference>
<feature type="transmembrane region" description="Helical" evidence="1">
    <location>
        <begin position="113"/>
        <end position="130"/>
    </location>
</feature>
<sequence>MKRQTKKKSDGDIVGLFPPMKSIGAFLATILFMMLAISLLNFLILEFYFGIVDIGSELLFLYFAALVIIFSGFNYAIVRGSFFAVKALKWYFCILFIIFLPTVFLIAEQATFIYAYLLAVIVLFMSLYLLQSKYYQIFVEYQFDALEDIKEVRAEIAAEVAADKAKHGNKF</sequence>
<accession>A0A125BEF5</accession>
<evidence type="ECO:0000256" key="1">
    <source>
        <dbReference type="SAM" id="Phobius"/>
    </source>
</evidence>
<evidence type="ECO:0000313" key="3">
    <source>
        <dbReference type="Proteomes" id="UP000055702"/>
    </source>
</evidence>
<proteinExistence type="predicted"/>
<comment type="caution">
    <text evidence="2">The sequence shown here is derived from an EMBL/GenBank/DDBJ whole genome shotgun (WGS) entry which is preliminary data.</text>
</comment>
<keyword evidence="1" id="KW-0472">Membrane</keyword>
<feature type="transmembrane region" description="Helical" evidence="1">
    <location>
        <begin position="58"/>
        <end position="78"/>
    </location>
</feature>